<keyword evidence="2" id="KW-1185">Reference proteome</keyword>
<proteinExistence type="predicted"/>
<reference evidence="1 2" key="1">
    <citation type="submission" date="2024-04" db="EMBL/GenBank/DDBJ databases">
        <title>Draft genome sequence of Thalassolituus maritimus NBRC 116585.</title>
        <authorList>
            <person name="Miyakawa T."/>
            <person name="Kusuya Y."/>
            <person name="Miura T."/>
        </authorList>
    </citation>
    <scope>NUCLEOTIDE SEQUENCE [LARGE SCALE GENOMIC DNA]</scope>
    <source>
        <strain evidence="1 2">5NW40-0001</strain>
    </source>
</reference>
<evidence type="ECO:0000313" key="1">
    <source>
        <dbReference type="EMBL" id="GAA6146938.1"/>
    </source>
</evidence>
<name>A0ABQ0A3F5_9GAMM</name>
<dbReference type="Proteomes" id="UP001481413">
    <property type="component" value="Unassembled WGS sequence"/>
</dbReference>
<comment type="caution">
    <text evidence="1">The sequence shown here is derived from an EMBL/GenBank/DDBJ whole genome shotgun (WGS) entry which is preliminary data.</text>
</comment>
<organism evidence="1 2">
    <name type="scientific">Thalassolituus maritimus</name>
    <dbReference type="NCBI Taxonomy" id="484498"/>
    <lineage>
        <taxon>Bacteria</taxon>
        <taxon>Pseudomonadati</taxon>
        <taxon>Pseudomonadota</taxon>
        <taxon>Gammaproteobacteria</taxon>
        <taxon>Oceanospirillales</taxon>
        <taxon>Oceanospirillaceae</taxon>
        <taxon>Thalassolituus</taxon>
    </lineage>
</organism>
<dbReference type="EMBL" id="BAABWH010000029">
    <property type="protein sequence ID" value="GAA6146938.1"/>
    <property type="molecule type" value="Genomic_DNA"/>
</dbReference>
<accession>A0ABQ0A3F5</accession>
<protein>
    <submittedName>
        <fullName evidence="1">Uncharacterized protein</fullName>
    </submittedName>
</protein>
<sequence>MALIEATDKNLQSEFDDLWSRLLHDQAEGKKHFTVDSRDLLIVVKALIDMQEQVRVLKQR</sequence>
<gene>
    <name evidence="1" type="ORF">NBRC116585_30580</name>
</gene>
<evidence type="ECO:0000313" key="2">
    <source>
        <dbReference type="Proteomes" id="UP001481413"/>
    </source>
</evidence>